<reference evidence="1" key="1">
    <citation type="submission" date="2020-11" db="EMBL/GenBank/DDBJ databases">
        <authorList>
            <person name="Tran Van P."/>
        </authorList>
    </citation>
    <scope>NUCLEOTIDE SEQUENCE</scope>
</reference>
<organism evidence="1">
    <name type="scientific">Cyprideis torosa</name>
    <dbReference type="NCBI Taxonomy" id="163714"/>
    <lineage>
        <taxon>Eukaryota</taxon>
        <taxon>Metazoa</taxon>
        <taxon>Ecdysozoa</taxon>
        <taxon>Arthropoda</taxon>
        <taxon>Crustacea</taxon>
        <taxon>Oligostraca</taxon>
        <taxon>Ostracoda</taxon>
        <taxon>Podocopa</taxon>
        <taxon>Podocopida</taxon>
        <taxon>Cytherocopina</taxon>
        <taxon>Cytheroidea</taxon>
        <taxon>Cytherideidae</taxon>
        <taxon>Cyprideis</taxon>
    </lineage>
</organism>
<dbReference type="AlphaFoldDB" id="A0A7R8ZN77"/>
<proteinExistence type="predicted"/>
<evidence type="ECO:0000313" key="1">
    <source>
        <dbReference type="EMBL" id="CAD7230081.1"/>
    </source>
</evidence>
<name>A0A7R8ZN77_9CRUS</name>
<gene>
    <name evidence="1" type="ORF">CTOB1V02_LOCUS7944</name>
</gene>
<sequence>MHTKAQSRSDVMEMHRVILVLLAFGEYVLGKKFKPPWGNDCDMSNYARGCICKNPKGSPDQMMK</sequence>
<dbReference type="EMBL" id="OB662452">
    <property type="protein sequence ID" value="CAD7230081.1"/>
    <property type="molecule type" value="Genomic_DNA"/>
</dbReference>
<accession>A0A7R8ZN77</accession>
<protein>
    <submittedName>
        <fullName evidence="1">Uncharacterized protein</fullName>
    </submittedName>
</protein>